<sequence length="492" mass="56051">MMGAEERLIEDNERRGSQEEQQQEMWRRSFFSLSSSSSCLFTLPLGESASTFDLEKAVCSHGLFMMAPNQWDPSTKTLQRPLRLSDGISSLLVRISHPPNSSSLHVLVFGADSLCPDDRQAVLAQVERMLRLSDKENSNVREFHKIHEAAKKGAFGRIFRSPTLFEDMVKCILLCNCQWPRTLTMARALSELQFDLKCGSFRYIDTQADSLDSRFMRAEAENFLPKMPKGRKSNKIRGAPNGCIYSARKFARTETEEAKNCVQSRQHLQCEWKVKASIPSSLKECNSSQLLIPEDEVCPILGVNLAEDLAFDLTYKIGNFPSPREIAGLDEDFLAKRCNLGYRASRILKLAQSIVVGTVDLRELEEIYNGASPSCYDKVAEKLNEIKGFGPFTSANVLMCMGFYEIIPTDTETIRHLKQVHATKSTSQTIRRDVEKIYGKYAPFQFLAYWSELWNFYEERFGKLSDMPSSDYRLITAVNMRNKLNHKRSRAL</sequence>
<accession>A0A9Q0GZ66</accession>
<gene>
    <name evidence="2" type="ORF">NE237_013033</name>
</gene>
<keyword evidence="3" id="KW-1185">Reference proteome</keyword>
<dbReference type="SUPFAM" id="SSF48150">
    <property type="entry name" value="DNA-glycosylase"/>
    <property type="match status" value="1"/>
</dbReference>
<dbReference type="GO" id="GO:0034039">
    <property type="term" value="F:8-oxo-7,8-dihydroguanine DNA N-glycosylase activity"/>
    <property type="evidence" value="ECO:0007669"/>
    <property type="project" value="TreeGrafter"/>
</dbReference>
<dbReference type="GO" id="GO:0005634">
    <property type="term" value="C:nucleus"/>
    <property type="evidence" value="ECO:0007669"/>
    <property type="project" value="TreeGrafter"/>
</dbReference>
<evidence type="ECO:0008006" key="4">
    <source>
        <dbReference type="Google" id="ProtNLM"/>
    </source>
</evidence>
<evidence type="ECO:0000256" key="1">
    <source>
        <dbReference type="SAM" id="MobiDB-lite"/>
    </source>
</evidence>
<dbReference type="PANTHER" id="PTHR10242:SF4">
    <property type="entry name" value="OS07G0657600 PROTEIN"/>
    <property type="match status" value="1"/>
</dbReference>
<feature type="compositionally biased region" description="Basic and acidic residues" evidence="1">
    <location>
        <begin position="1"/>
        <end position="18"/>
    </location>
</feature>
<dbReference type="EMBL" id="JAMYWD010000011">
    <property type="protein sequence ID" value="KAJ4956250.1"/>
    <property type="molecule type" value="Genomic_DNA"/>
</dbReference>
<comment type="caution">
    <text evidence="2">The sequence shown here is derived from an EMBL/GenBank/DDBJ whole genome shotgun (WGS) entry which is preliminary data.</text>
</comment>
<protein>
    <recommendedName>
        <fullName evidence="4">HhH-GPD domain-containing protein</fullName>
    </recommendedName>
</protein>
<dbReference type="Gene3D" id="1.10.340.30">
    <property type="entry name" value="Hypothetical protein, domain 2"/>
    <property type="match status" value="1"/>
</dbReference>
<dbReference type="Proteomes" id="UP001141806">
    <property type="component" value="Unassembled WGS sequence"/>
</dbReference>
<dbReference type="InterPro" id="IPR011257">
    <property type="entry name" value="DNA_glycosylase"/>
</dbReference>
<dbReference type="InterPro" id="IPR052054">
    <property type="entry name" value="Oxidative_DNA_repair_enzyme"/>
</dbReference>
<reference evidence="2" key="1">
    <citation type="journal article" date="2023" name="Plant J.">
        <title>The genome of the king protea, Protea cynaroides.</title>
        <authorList>
            <person name="Chang J."/>
            <person name="Duong T.A."/>
            <person name="Schoeman C."/>
            <person name="Ma X."/>
            <person name="Roodt D."/>
            <person name="Barker N."/>
            <person name="Li Z."/>
            <person name="Van de Peer Y."/>
            <person name="Mizrachi E."/>
        </authorList>
    </citation>
    <scope>NUCLEOTIDE SEQUENCE</scope>
    <source>
        <tissue evidence="2">Young leaves</tissue>
    </source>
</reference>
<evidence type="ECO:0000313" key="3">
    <source>
        <dbReference type="Proteomes" id="UP001141806"/>
    </source>
</evidence>
<evidence type="ECO:0000313" key="2">
    <source>
        <dbReference type="EMBL" id="KAJ4956250.1"/>
    </source>
</evidence>
<name>A0A9Q0GZ66_9MAGN</name>
<dbReference type="GO" id="GO:0006285">
    <property type="term" value="P:base-excision repair, AP site formation"/>
    <property type="evidence" value="ECO:0007669"/>
    <property type="project" value="TreeGrafter"/>
</dbReference>
<proteinExistence type="predicted"/>
<dbReference type="OrthoDB" id="4951845at2759"/>
<organism evidence="2 3">
    <name type="scientific">Protea cynaroides</name>
    <dbReference type="NCBI Taxonomy" id="273540"/>
    <lineage>
        <taxon>Eukaryota</taxon>
        <taxon>Viridiplantae</taxon>
        <taxon>Streptophyta</taxon>
        <taxon>Embryophyta</taxon>
        <taxon>Tracheophyta</taxon>
        <taxon>Spermatophyta</taxon>
        <taxon>Magnoliopsida</taxon>
        <taxon>Proteales</taxon>
        <taxon>Proteaceae</taxon>
        <taxon>Protea</taxon>
    </lineage>
</organism>
<dbReference type="AlphaFoldDB" id="A0A9Q0GZ66"/>
<feature type="region of interest" description="Disordered" evidence="1">
    <location>
        <begin position="1"/>
        <end position="21"/>
    </location>
</feature>
<dbReference type="PANTHER" id="PTHR10242">
    <property type="entry name" value="8-OXOGUANINE DNA GLYCOSYLASE"/>
    <property type="match status" value="1"/>
</dbReference>